<protein>
    <recommendedName>
        <fullName evidence="1">Sulfotransferase domain-containing protein</fullName>
    </recommendedName>
</protein>
<proteinExistence type="predicted"/>
<keyword evidence="3" id="KW-1185">Reference proteome</keyword>
<dbReference type="Proteomes" id="UP000218831">
    <property type="component" value="Unassembled WGS sequence"/>
</dbReference>
<dbReference type="Gene3D" id="3.40.50.300">
    <property type="entry name" value="P-loop containing nucleotide triphosphate hydrolases"/>
    <property type="match status" value="1"/>
</dbReference>
<name>A0A2A2G6U0_9BACT</name>
<dbReference type="InterPro" id="IPR000863">
    <property type="entry name" value="Sulfotransferase_dom"/>
</dbReference>
<dbReference type="SUPFAM" id="SSF52540">
    <property type="entry name" value="P-loop containing nucleoside triphosphate hydrolases"/>
    <property type="match status" value="1"/>
</dbReference>
<dbReference type="RefSeq" id="WP_095607506.1">
    <property type="nucleotide sequence ID" value="NZ_NSKE01000012.1"/>
</dbReference>
<accession>A0A2A2G6U0</accession>
<dbReference type="GO" id="GO:0008146">
    <property type="term" value="F:sulfotransferase activity"/>
    <property type="evidence" value="ECO:0007669"/>
    <property type="project" value="InterPro"/>
</dbReference>
<dbReference type="OrthoDB" id="9816424at2"/>
<evidence type="ECO:0000259" key="1">
    <source>
        <dbReference type="Pfam" id="PF00685"/>
    </source>
</evidence>
<evidence type="ECO:0000313" key="2">
    <source>
        <dbReference type="EMBL" id="PAU92850.1"/>
    </source>
</evidence>
<gene>
    <name evidence="2" type="ORF">CK503_14270</name>
</gene>
<evidence type="ECO:0000313" key="3">
    <source>
        <dbReference type="Proteomes" id="UP000218831"/>
    </source>
</evidence>
<reference evidence="2 3" key="1">
    <citation type="submission" date="2017-08" db="EMBL/GenBank/DDBJ databases">
        <title>Aliifodinibius alkalisoli sp. nov., isolated from saline alkaline soil.</title>
        <authorList>
            <person name="Liu D."/>
            <person name="Zhang G."/>
        </authorList>
    </citation>
    <scope>NUCLEOTIDE SEQUENCE [LARGE SCALE GENOMIC DNA]</scope>
    <source>
        <strain evidence="2 3">WN023</strain>
    </source>
</reference>
<feature type="domain" description="Sulfotransferase" evidence="1">
    <location>
        <begin position="26"/>
        <end position="212"/>
    </location>
</feature>
<dbReference type="EMBL" id="NSKE01000012">
    <property type="protein sequence ID" value="PAU92850.1"/>
    <property type="molecule type" value="Genomic_DNA"/>
</dbReference>
<sequence length="298" mass="35614">MTTKGLKYYPKNMTNRVYPVTVFLCTPRCGTQWIAKNISDTYGDEAIVLHEPIKYEYYPRKNLGIYDRPAVTKGNIILDNHLEFVDETIQNRHYIEIGWQSIAGISELHERFGKQLKLIHLYRNPVNVAASLVTHNWYTGRVEDRFEKAELTPFDDSAILSEYRSRWDNLSLFEKSLYYWAEINLRALEIKQRYSSVPFYSLKFENLFEESKEINRITLIEMLAFMSLNYDEKMLDRLNTKYDNYHHRSSSRIEWEKIFEHPQALVLAHKLGYRFDGEIDLSRYKKRSFYQKIKELVN</sequence>
<dbReference type="Pfam" id="PF00685">
    <property type="entry name" value="Sulfotransfer_1"/>
    <property type="match status" value="1"/>
</dbReference>
<dbReference type="InterPro" id="IPR027417">
    <property type="entry name" value="P-loop_NTPase"/>
</dbReference>
<dbReference type="AlphaFoldDB" id="A0A2A2G6U0"/>
<organism evidence="2 3">
    <name type="scientific">Fodinibius salipaludis</name>
    <dbReference type="NCBI Taxonomy" id="2032627"/>
    <lineage>
        <taxon>Bacteria</taxon>
        <taxon>Pseudomonadati</taxon>
        <taxon>Balneolota</taxon>
        <taxon>Balneolia</taxon>
        <taxon>Balneolales</taxon>
        <taxon>Balneolaceae</taxon>
        <taxon>Fodinibius</taxon>
    </lineage>
</organism>
<comment type="caution">
    <text evidence="2">The sequence shown here is derived from an EMBL/GenBank/DDBJ whole genome shotgun (WGS) entry which is preliminary data.</text>
</comment>